<dbReference type="KEGG" id="phu:Phum_PHUM366860"/>
<dbReference type="VEuPathDB" id="VectorBase:PHUM366860"/>
<evidence type="ECO:0000313" key="3">
    <source>
        <dbReference type="EnsemblMetazoa" id="PHUM366860-PA"/>
    </source>
</evidence>
<organism>
    <name type="scientific">Pediculus humanus subsp. corporis</name>
    <name type="common">Body louse</name>
    <dbReference type="NCBI Taxonomy" id="121224"/>
    <lineage>
        <taxon>Eukaryota</taxon>
        <taxon>Metazoa</taxon>
        <taxon>Ecdysozoa</taxon>
        <taxon>Arthropoda</taxon>
        <taxon>Hexapoda</taxon>
        <taxon>Insecta</taxon>
        <taxon>Pterygota</taxon>
        <taxon>Neoptera</taxon>
        <taxon>Paraneoptera</taxon>
        <taxon>Psocodea</taxon>
        <taxon>Troctomorpha</taxon>
        <taxon>Phthiraptera</taxon>
        <taxon>Anoplura</taxon>
        <taxon>Pediculidae</taxon>
        <taxon>Pediculus</taxon>
    </lineage>
</organism>
<evidence type="ECO:0000313" key="4">
    <source>
        <dbReference type="Proteomes" id="UP000009046"/>
    </source>
</evidence>
<keyword evidence="1" id="KW-1133">Transmembrane helix</keyword>
<dbReference type="EMBL" id="DS235379">
    <property type="protein sequence ID" value="EEB15426.1"/>
    <property type="molecule type" value="Genomic_DNA"/>
</dbReference>
<keyword evidence="1" id="KW-0812">Transmembrane</keyword>
<evidence type="ECO:0000256" key="1">
    <source>
        <dbReference type="SAM" id="Phobius"/>
    </source>
</evidence>
<protein>
    <submittedName>
        <fullName evidence="2 3">Uncharacterized protein</fullName>
    </submittedName>
</protein>
<sequence>MLLGFWEKTFILAGAGFLIILTIIVVSCFVGPGCLGFEYLRKKKRKIIKNQILGIVPDVSNDDKTSSSHVCLQSNWNTWINDNRDYVIYQTGKKITI</sequence>
<reference evidence="3" key="3">
    <citation type="submission" date="2021-02" db="UniProtKB">
        <authorList>
            <consortium name="EnsemblMetazoa"/>
        </authorList>
    </citation>
    <scope>IDENTIFICATION</scope>
    <source>
        <strain evidence="3">USDA</strain>
    </source>
</reference>
<name>E0VPX0_PEDHC</name>
<dbReference type="EMBL" id="AAZO01004268">
    <property type="status" value="NOT_ANNOTATED_CDS"/>
    <property type="molecule type" value="Genomic_DNA"/>
</dbReference>
<gene>
    <name evidence="3" type="primary">8233544</name>
    <name evidence="2" type="ORF">Phum_PHUM366860</name>
</gene>
<dbReference type="EnsemblMetazoa" id="PHUM366860-RA">
    <property type="protein sequence ID" value="PHUM366860-PA"/>
    <property type="gene ID" value="PHUM366860"/>
</dbReference>
<dbReference type="AlphaFoldDB" id="E0VPX0"/>
<dbReference type="HOGENOM" id="CLU_2349188_0_0_1"/>
<dbReference type="Proteomes" id="UP000009046">
    <property type="component" value="Unassembled WGS sequence"/>
</dbReference>
<proteinExistence type="predicted"/>
<dbReference type="RefSeq" id="XP_002428164.1">
    <property type="nucleotide sequence ID" value="XM_002428119.1"/>
</dbReference>
<accession>E0VPX0</accession>
<evidence type="ECO:0000313" key="2">
    <source>
        <dbReference type="EMBL" id="EEB15426.1"/>
    </source>
</evidence>
<reference evidence="2" key="2">
    <citation type="submission" date="2007-04" db="EMBL/GenBank/DDBJ databases">
        <title>The genome of the human body louse.</title>
        <authorList>
            <consortium name="The Human Body Louse Genome Consortium"/>
            <person name="Kirkness E."/>
            <person name="Walenz B."/>
            <person name="Hass B."/>
            <person name="Bruggner R."/>
            <person name="Strausberg R."/>
        </authorList>
    </citation>
    <scope>NUCLEOTIDE SEQUENCE</scope>
    <source>
        <strain evidence="2">USDA</strain>
    </source>
</reference>
<keyword evidence="1" id="KW-0472">Membrane</keyword>
<dbReference type="CTD" id="8233544"/>
<keyword evidence="4" id="KW-1185">Reference proteome</keyword>
<feature type="transmembrane region" description="Helical" evidence="1">
    <location>
        <begin position="12"/>
        <end position="40"/>
    </location>
</feature>
<reference evidence="2" key="1">
    <citation type="submission" date="2007-04" db="EMBL/GenBank/DDBJ databases">
        <title>Annotation of Pediculus humanus corporis strain USDA.</title>
        <authorList>
            <person name="Kirkness E."/>
            <person name="Hannick L."/>
            <person name="Hass B."/>
            <person name="Bruggner R."/>
            <person name="Lawson D."/>
            <person name="Bidwell S."/>
            <person name="Joardar V."/>
            <person name="Caler E."/>
            <person name="Walenz B."/>
            <person name="Inman J."/>
            <person name="Schobel S."/>
            <person name="Galinsky K."/>
            <person name="Amedeo P."/>
            <person name="Strausberg R."/>
        </authorList>
    </citation>
    <scope>NUCLEOTIDE SEQUENCE</scope>
    <source>
        <strain evidence="2">USDA</strain>
    </source>
</reference>
<dbReference type="InParanoid" id="E0VPX0"/>
<dbReference type="GeneID" id="8233544"/>